<dbReference type="Proteomes" id="UP001139308">
    <property type="component" value="Unassembled WGS sequence"/>
</dbReference>
<dbReference type="EMBL" id="JAKLJA010000033">
    <property type="protein sequence ID" value="MCG5077277.1"/>
    <property type="molecule type" value="Genomic_DNA"/>
</dbReference>
<proteinExistence type="predicted"/>
<evidence type="ECO:0000313" key="2">
    <source>
        <dbReference type="Proteomes" id="UP001139308"/>
    </source>
</evidence>
<accession>A0A9X1RWE7</accession>
<name>A0A9X1RWE7_9BURK</name>
<evidence type="ECO:0000313" key="1">
    <source>
        <dbReference type="EMBL" id="MCG5077277.1"/>
    </source>
</evidence>
<protein>
    <submittedName>
        <fullName evidence="1">Uncharacterized protein</fullName>
    </submittedName>
</protein>
<gene>
    <name evidence="1" type="ORF">L5014_28695</name>
</gene>
<keyword evidence="2" id="KW-1185">Reference proteome</keyword>
<reference evidence="1" key="1">
    <citation type="submission" date="2022-01" db="EMBL/GenBank/DDBJ databases">
        <title>Genome sequence and assembly of Parabukholderia sp. RG36.</title>
        <authorList>
            <person name="Chhetri G."/>
        </authorList>
    </citation>
    <scope>NUCLEOTIDE SEQUENCE</scope>
    <source>
        <strain evidence="1">RG36</strain>
    </source>
</reference>
<comment type="caution">
    <text evidence="1">The sequence shown here is derived from an EMBL/GenBank/DDBJ whole genome shotgun (WGS) entry which is preliminary data.</text>
</comment>
<dbReference type="RefSeq" id="WP_238467180.1">
    <property type="nucleotide sequence ID" value="NZ_JAKLJA010000033.1"/>
</dbReference>
<organism evidence="1 2">
    <name type="scientific">Paraburkholderia tagetis</name>
    <dbReference type="NCBI Taxonomy" id="2913261"/>
    <lineage>
        <taxon>Bacteria</taxon>
        <taxon>Pseudomonadati</taxon>
        <taxon>Pseudomonadota</taxon>
        <taxon>Betaproteobacteria</taxon>
        <taxon>Burkholderiales</taxon>
        <taxon>Burkholderiaceae</taxon>
        <taxon>Paraburkholderia</taxon>
    </lineage>
</organism>
<dbReference type="AlphaFoldDB" id="A0A9X1RWE7"/>
<sequence length="120" mass="13287">MNVPASRVYNARSIAKMPEALADLFGREKIAPRLARTLEHLLNFAGEAQLMDRAALVPEHSSVDDKLTVLAYGTLPQRSDAVQVKLVNEGTAIQIEAHTLELLLLRPYLELFLKPPSIKS</sequence>